<feature type="compositionally biased region" description="Low complexity" evidence="1">
    <location>
        <begin position="256"/>
        <end position="266"/>
    </location>
</feature>
<protein>
    <submittedName>
        <fullName evidence="2">Uncharacterized protein</fullName>
    </submittedName>
</protein>
<feature type="compositionally biased region" description="Low complexity" evidence="1">
    <location>
        <begin position="136"/>
        <end position="147"/>
    </location>
</feature>
<gene>
    <name evidence="2" type="ORF">GGX14DRAFT_656859</name>
</gene>
<sequence>LRVSISSKSLSAYLASLRASSIARIPVRLFPLVDVAELMHRWPVEAFAAAIDERTRPVYVELIMHMDLSMVDNGHEGALRGVWFVLPVQQAPSTQPRSSAGAAGPQHVSHTRACKFVFTKPLRQRMRAADSGPTWAADRGARAQTAAPRALQRAHRGRSRQTAAADRGSRRRAHTKCTLVPASAPAHAQQPPAHHDPHAVHAGAGMRTRVRRSFALAHTHDPQVHMGRRSACTCTADAHMRRTGPRTRRTEHGQARTRTAYGARTADSAPKRAADRVPTQIVRAQDCAPVPTRAVDVRRSGQCTPRGQGVHVRGGQRVHARGGQRMARRAQRTARTAYSAPTRAATDVPTYGTPMVDGAARACTRTADRGTRTGAADMARTGAADSAPTGACPRAWRTARRSTYWMPTKLRPGIALTMAWQKWPDKATTHQLVVENWPVALKKYCPGPSWSFTQIKNTGRDDVTINNRGHDEEPAGGSEDTDNDNDGEGRAAMSKKAMKGRSGKAKKGRNENEKVTAAFRDMHDALERVYQGEQDPSAPRVRPWTEEEIARDDPLSIPVVVCADHSVLVRAGASESYVKRLQKEAEAAEEADSEDPEDAEDGTGKGSSKAVEHNEDNVSVGQKCPADTQSSGAASKRRHIEQDSEDENNTTLTAMICWYSTVDGGHYSGEFRAIGFEHIPGEMSTMDRYTWYRPARANSTWRQIPYSRPIVTDREASILAFLQEDVGFS</sequence>
<feature type="compositionally biased region" description="Basic residues" evidence="1">
    <location>
        <begin position="496"/>
        <end position="507"/>
    </location>
</feature>
<keyword evidence="3" id="KW-1185">Reference proteome</keyword>
<dbReference type="AlphaFoldDB" id="A0AAD6YLD9"/>
<organism evidence="2 3">
    <name type="scientific">Mycena pura</name>
    <dbReference type="NCBI Taxonomy" id="153505"/>
    <lineage>
        <taxon>Eukaryota</taxon>
        <taxon>Fungi</taxon>
        <taxon>Dikarya</taxon>
        <taxon>Basidiomycota</taxon>
        <taxon>Agaricomycotina</taxon>
        <taxon>Agaricomycetes</taxon>
        <taxon>Agaricomycetidae</taxon>
        <taxon>Agaricales</taxon>
        <taxon>Marasmiineae</taxon>
        <taxon>Mycenaceae</taxon>
        <taxon>Mycena</taxon>
    </lineage>
</organism>
<feature type="region of interest" description="Disordered" evidence="1">
    <location>
        <begin position="333"/>
        <end position="352"/>
    </location>
</feature>
<feature type="region of interest" description="Disordered" evidence="1">
    <location>
        <begin position="238"/>
        <end position="276"/>
    </location>
</feature>
<feature type="non-terminal residue" evidence="2">
    <location>
        <position position="1"/>
    </location>
</feature>
<feature type="compositionally biased region" description="Basic residues" evidence="1">
    <location>
        <begin position="314"/>
        <end position="327"/>
    </location>
</feature>
<feature type="compositionally biased region" description="Basic and acidic residues" evidence="1">
    <location>
        <begin position="460"/>
        <end position="473"/>
    </location>
</feature>
<feature type="region of interest" description="Disordered" evidence="1">
    <location>
        <begin position="298"/>
        <end position="327"/>
    </location>
</feature>
<dbReference type="EMBL" id="JARJCW010000006">
    <property type="protein sequence ID" value="KAJ7223001.1"/>
    <property type="molecule type" value="Genomic_DNA"/>
</dbReference>
<evidence type="ECO:0000256" key="1">
    <source>
        <dbReference type="SAM" id="MobiDB-lite"/>
    </source>
</evidence>
<feature type="region of interest" description="Disordered" evidence="1">
    <location>
        <begin position="583"/>
        <end position="647"/>
    </location>
</feature>
<name>A0AAD6YLD9_9AGAR</name>
<comment type="caution">
    <text evidence="2">The sequence shown here is derived from an EMBL/GenBank/DDBJ whole genome shotgun (WGS) entry which is preliminary data.</text>
</comment>
<proteinExistence type="predicted"/>
<evidence type="ECO:0000313" key="3">
    <source>
        <dbReference type="Proteomes" id="UP001219525"/>
    </source>
</evidence>
<dbReference type="Proteomes" id="UP001219525">
    <property type="component" value="Unassembled WGS sequence"/>
</dbReference>
<feature type="region of interest" description="Disordered" evidence="1">
    <location>
        <begin position="460"/>
        <end position="514"/>
    </location>
</feature>
<reference evidence="2" key="1">
    <citation type="submission" date="2023-03" db="EMBL/GenBank/DDBJ databases">
        <title>Massive genome expansion in bonnet fungi (Mycena s.s.) driven by repeated elements and novel gene families across ecological guilds.</title>
        <authorList>
            <consortium name="Lawrence Berkeley National Laboratory"/>
            <person name="Harder C.B."/>
            <person name="Miyauchi S."/>
            <person name="Viragh M."/>
            <person name="Kuo A."/>
            <person name="Thoen E."/>
            <person name="Andreopoulos B."/>
            <person name="Lu D."/>
            <person name="Skrede I."/>
            <person name="Drula E."/>
            <person name="Henrissat B."/>
            <person name="Morin E."/>
            <person name="Kohler A."/>
            <person name="Barry K."/>
            <person name="LaButti K."/>
            <person name="Morin E."/>
            <person name="Salamov A."/>
            <person name="Lipzen A."/>
            <person name="Mereny Z."/>
            <person name="Hegedus B."/>
            <person name="Baldrian P."/>
            <person name="Stursova M."/>
            <person name="Weitz H."/>
            <person name="Taylor A."/>
            <person name="Grigoriev I.V."/>
            <person name="Nagy L.G."/>
            <person name="Martin F."/>
            <person name="Kauserud H."/>
        </authorList>
    </citation>
    <scope>NUCLEOTIDE SEQUENCE</scope>
    <source>
        <strain evidence="2">9144</strain>
    </source>
</reference>
<evidence type="ECO:0000313" key="2">
    <source>
        <dbReference type="EMBL" id="KAJ7223001.1"/>
    </source>
</evidence>
<accession>A0AAD6YLD9</accession>
<feature type="region of interest" description="Disordered" evidence="1">
    <location>
        <begin position="131"/>
        <end position="175"/>
    </location>
</feature>
<feature type="compositionally biased region" description="Acidic residues" evidence="1">
    <location>
        <begin position="587"/>
        <end position="601"/>
    </location>
</feature>